<dbReference type="KEGG" id="vg:26639962"/>
<organism evidence="2 3">
    <name type="scientific">Rhodobacter phage RcRhea</name>
    <dbReference type="NCBI Taxonomy" id="1662332"/>
    <lineage>
        <taxon>Viruses</taxon>
        <taxon>Duplodnaviria</taxon>
        <taxon>Heunggongvirae</taxon>
        <taxon>Uroviricota</taxon>
        <taxon>Caudoviricetes</taxon>
        <taxon>Cronusvirus</taxon>
        <taxon>Cronusvirus cronus</taxon>
    </lineage>
</organism>
<evidence type="ECO:0000313" key="2">
    <source>
        <dbReference type="EMBL" id="AKU43287.1"/>
    </source>
</evidence>
<evidence type="ECO:0000256" key="1">
    <source>
        <dbReference type="SAM" id="MobiDB-lite"/>
    </source>
</evidence>
<name>A0A0K1LLA6_9CAUD</name>
<dbReference type="GeneID" id="26639962"/>
<evidence type="ECO:0000313" key="3">
    <source>
        <dbReference type="Proteomes" id="UP000201506"/>
    </source>
</evidence>
<accession>A0A0K1LLA6</accession>
<dbReference type="Proteomes" id="UP000201506">
    <property type="component" value="Segment"/>
</dbReference>
<sequence length="141" mass="15286">MSLQDTAAAARIVRDVHRQLDGRMASLRVTAGLCFPTVKTLREAADLLSDMADLATAAMRDVHDAIPDQIEPAPPPARDHGRGRHLGFYDVPAASKDAPAPDRVRPDCPTCRGTGAEDWAYLAYFPCPECLPNAPWPGDRP</sequence>
<proteinExistence type="predicted"/>
<reference evidence="2 3" key="1">
    <citation type="journal article" date="2016" name="Genome Announc.">
        <title>Complete Genome Sequences of Five Bacteriophages That Infect Rhodobacter capsulatus.</title>
        <authorList>
            <person name="Bollivar D.W."/>
            <person name="Bernardoni B."/>
            <person name="Bockman M.R."/>
            <person name="Miller B.M."/>
            <person name="Russell D.A."/>
            <person name="Delesalle V.A."/>
            <person name="Krukonis G.P."/>
            <person name="Hatfull G.F."/>
            <person name="Cross M.R."/>
            <person name="Szewczyk M.M."/>
            <person name="Eppurath A."/>
        </authorList>
    </citation>
    <scope>NUCLEOTIDE SEQUENCE [LARGE SCALE GENOMIC DNA]</scope>
</reference>
<feature type="region of interest" description="Disordered" evidence="1">
    <location>
        <begin position="67"/>
        <end position="86"/>
    </location>
</feature>
<gene>
    <name evidence="2" type="ORF">RCRHEA_43</name>
</gene>
<dbReference type="RefSeq" id="YP_009213510.1">
    <property type="nucleotide sequence ID" value="NC_028954.1"/>
</dbReference>
<protein>
    <submittedName>
        <fullName evidence="2">Uncharacterized protein</fullName>
    </submittedName>
</protein>
<dbReference type="EMBL" id="KR935216">
    <property type="protein sequence ID" value="AKU43287.1"/>
    <property type="molecule type" value="Genomic_DNA"/>
</dbReference>